<name>A0A2I0UR09_LIMLA</name>
<proteinExistence type="predicted"/>
<evidence type="ECO:0000313" key="1">
    <source>
        <dbReference type="EMBL" id="PKU48483.1"/>
    </source>
</evidence>
<dbReference type="EMBL" id="KZ505652">
    <property type="protein sequence ID" value="PKU48483.1"/>
    <property type="molecule type" value="Genomic_DNA"/>
</dbReference>
<reference evidence="2" key="1">
    <citation type="submission" date="2017-11" db="EMBL/GenBank/DDBJ databases">
        <authorList>
            <person name="Lima N.C."/>
            <person name="Parody-Merino A.M."/>
            <person name="Battley P.F."/>
            <person name="Fidler A.E."/>
            <person name="Prosdocimi F."/>
        </authorList>
    </citation>
    <scope>NUCLEOTIDE SEQUENCE [LARGE SCALE GENOMIC DNA]</scope>
</reference>
<protein>
    <submittedName>
        <fullName evidence="1">Uncharacterized protein</fullName>
    </submittedName>
</protein>
<keyword evidence="2" id="KW-1185">Reference proteome</keyword>
<dbReference type="Proteomes" id="UP000233556">
    <property type="component" value="Unassembled WGS sequence"/>
</dbReference>
<dbReference type="AlphaFoldDB" id="A0A2I0UR09"/>
<evidence type="ECO:0000313" key="2">
    <source>
        <dbReference type="Proteomes" id="UP000233556"/>
    </source>
</evidence>
<organism evidence="1 2">
    <name type="scientific">Limosa lapponica baueri</name>
    <dbReference type="NCBI Taxonomy" id="1758121"/>
    <lineage>
        <taxon>Eukaryota</taxon>
        <taxon>Metazoa</taxon>
        <taxon>Chordata</taxon>
        <taxon>Craniata</taxon>
        <taxon>Vertebrata</taxon>
        <taxon>Euteleostomi</taxon>
        <taxon>Archelosauria</taxon>
        <taxon>Archosauria</taxon>
        <taxon>Dinosauria</taxon>
        <taxon>Saurischia</taxon>
        <taxon>Theropoda</taxon>
        <taxon>Coelurosauria</taxon>
        <taxon>Aves</taxon>
        <taxon>Neognathae</taxon>
        <taxon>Neoaves</taxon>
        <taxon>Charadriiformes</taxon>
        <taxon>Scolopacidae</taxon>
        <taxon>Limosa</taxon>
    </lineage>
</organism>
<reference evidence="2" key="2">
    <citation type="submission" date="2017-12" db="EMBL/GenBank/DDBJ databases">
        <title>Genome sequence of the Bar-tailed Godwit (Limosa lapponica baueri).</title>
        <authorList>
            <person name="Lima N.C.B."/>
            <person name="Parody-Merino A.M."/>
            <person name="Battley P.F."/>
            <person name="Fidler A.E."/>
            <person name="Prosdocimi F."/>
        </authorList>
    </citation>
    <scope>NUCLEOTIDE SEQUENCE [LARGE SCALE GENOMIC DNA]</scope>
</reference>
<sequence>MLSVNLFGAGKRTAFPLPLEGLGVGNKKPSPPGQIVEEKIHKKSQDTIWQFSVCLEMHNNDNFCGLSHFNICGDAVDIMCQREEYISFDAYRCTEMKAKAITIFYSGLAFLNTKYLAGRYIYSIYDPIWSTVSSFGVLNTGRT</sequence>
<accession>A0A2I0UR09</accession>
<gene>
    <name evidence="1" type="ORF">llap_1224</name>
</gene>